<gene>
    <name evidence="1" type="ORF">GCM10007874_67820</name>
</gene>
<protein>
    <recommendedName>
        <fullName evidence="3">Transposase</fullName>
    </recommendedName>
</protein>
<dbReference type="EMBL" id="BSPC01000080">
    <property type="protein sequence ID" value="GLS23761.1"/>
    <property type="molecule type" value="Genomic_DNA"/>
</dbReference>
<reference evidence="2" key="1">
    <citation type="journal article" date="2019" name="Int. J. Syst. Evol. Microbiol.">
        <title>The Global Catalogue of Microorganisms (GCM) 10K type strain sequencing project: providing services to taxonomists for standard genome sequencing and annotation.</title>
        <authorList>
            <consortium name="The Broad Institute Genomics Platform"/>
            <consortium name="The Broad Institute Genome Sequencing Center for Infectious Disease"/>
            <person name="Wu L."/>
            <person name="Ma J."/>
        </authorList>
    </citation>
    <scope>NUCLEOTIDE SEQUENCE [LARGE SCALE GENOMIC DNA]</scope>
    <source>
        <strain evidence="2">NBRC 101365</strain>
    </source>
</reference>
<evidence type="ECO:0000313" key="2">
    <source>
        <dbReference type="Proteomes" id="UP001156882"/>
    </source>
</evidence>
<evidence type="ECO:0008006" key="3">
    <source>
        <dbReference type="Google" id="ProtNLM"/>
    </source>
</evidence>
<keyword evidence="2" id="KW-1185">Reference proteome</keyword>
<name>A0ABQ6CTT9_9HYPH</name>
<sequence>MQVFEPLNPDALVMHALLSMSDDIVETAEERARTLLFSWVLSLKPGVDLGSAAIDLKCQLLTASPEHNPLLPHLCELLDEVRVHAGRMRGRRRRVRADA</sequence>
<comment type="caution">
    <text evidence="1">The sequence shown here is derived from an EMBL/GenBank/DDBJ whole genome shotgun (WGS) entry which is preliminary data.</text>
</comment>
<proteinExistence type="predicted"/>
<dbReference type="RefSeq" id="WP_284316691.1">
    <property type="nucleotide sequence ID" value="NZ_BSPC01000080.1"/>
</dbReference>
<evidence type="ECO:0000313" key="1">
    <source>
        <dbReference type="EMBL" id="GLS23761.1"/>
    </source>
</evidence>
<dbReference type="Proteomes" id="UP001156882">
    <property type="component" value="Unassembled WGS sequence"/>
</dbReference>
<accession>A0ABQ6CTT9</accession>
<organism evidence="1 2">
    <name type="scientific">Labrys miyagiensis</name>
    <dbReference type="NCBI Taxonomy" id="346912"/>
    <lineage>
        <taxon>Bacteria</taxon>
        <taxon>Pseudomonadati</taxon>
        <taxon>Pseudomonadota</taxon>
        <taxon>Alphaproteobacteria</taxon>
        <taxon>Hyphomicrobiales</taxon>
        <taxon>Xanthobacteraceae</taxon>
        <taxon>Labrys</taxon>
    </lineage>
</organism>